<dbReference type="KEGG" id="kab:B7C62_20115"/>
<sequence length="359" mass="37037">MTDQRLVRISLLTALAPAVWGSTYLVTTEFLPPDRPLLASTVRALPAGLVLLLMTRVLPRGIWWLRATVLGVLNIGAFFYFLFLAAYHLPGGVAALVMTVQPMIVLLLGALLLGARIRLLHIGACLLAAAGVALLVLQPQAALDGVGVLAGLLGAVCMATGIVLTKRWGRPEGVSLLAFTGWQLTVGGLVLLPVTLLGEPLPDHLTWGNVGGFAYLSVIGALLAYVVWFNGIARLPALAASFLSFASPLCATVLGYLFMGQTLGPLQLLGAAGVIGAVVLAQLGTGAPPAPGTRTPSAPAAPPASAAEGGRHGDDEEHEHERGRHDAVSGLRVHPSSLTAPPTGPAPSPPVPPHGPGRK</sequence>
<evidence type="ECO:0000256" key="3">
    <source>
        <dbReference type="ARBA" id="ARBA00022692"/>
    </source>
</evidence>
<evidence type="ECO:0000256" key="7">
    <source>
        <dbReference type="SAM" id="Phobius"/>
    </source>
</evidence>
<organism evidence="9 10">
    <name type="scientific">Kitasatospora albolonga</name>
    <dbReference type="NCBI Taxonomy" id="68173"/>
    <lineage>
        <taxon>Bacteria</taxon>
        <taxon>Bacillati</taxon>
        <taxon>Actinomycetota</taxon>
        <taxon>Actinomycetes</taxon>
        <taxon>Kitasatosporales</taxon>
        <taxon>Streptomycetaceae</taxon>
        <taxon>Kitasatospora</taxon>
    </lineage>
</organism>
<dbReference type="GO" id="GO:0016020">
    <property type="term" value="C:membrane"/>
    <property type="evidence" value="ECO:0007669"/>
    <property type="project" value="UniProtKB-SubCell"/>
</dbReference>
<evidence type="ECO:0000256" key="4">
    <source>
        <dbReference type="ARBA" id="ARBA00022989"/>
    </source>
</evidence>
<feature type="transmembrane region" description="Helical" evidence="7">
    <location>
        <begin position="210"/>
        <end position="228"/>
    </location>
</feature>
<evidence type="ECO:0000256" key="6">
    <source>
        <dbReference type="SAM" id="MobiDB-lite"/>
    </source>
</evidence>
<evidence type="ECO:0000256" key="5">
    <source>
        <dbReference type="ARBA" id="ARBA00023136"/>
    </source>
</evidence>
<dbReference type="PANTHER" id="PTHR32322">
    <property type="entry name" value="INNER MEMBRANE TRANSPORTER"/>
    <property type="match status" value="1"/>
</dbReference>
<proteinExistence type="inferred from homology"/>
<dbReference type="InterPro" id="IPR050638">
    <property type="entry name" value="AA-Vitamin_Transporters"/>
</dbReference>
<feature type="transmembrane region" description="Helical" evidence="7">
    <location>
        <begin position="265"/>
        <end position="284"/>
    </location>
</feature>
<feature type="transmembrane region" description="Helical" evidence="7">
    <location>
        <begin position="120"/>
        <end position="139"/>
    </location>
</feature>
<evidence type="ECO:0000313" key="9">
    <source>
        <dbReference type="EMBL" id="ARF74284.1"/>
    </source>
</evidence>
<feature type="domain" description="EamA" evidence="8">
    <location>
        <begin position="11"/>
        <end position="136"/>
    </location>
</feature>
<feature type="compositionally biased region" description="Low complexity" evidence="6">
    <location>
        <begin position="288"/>
        <end position="308"/>
    </location>
</feature>
<gene>
    <name evidence="9" type="ORF">B7C62_20115</name>
</gene>
<keyword evidence="3 7" id="KW-0812">Transmembrane</keyword>
<feature type="transmembrane region" description="Helical" evidence="7">
    <location>
        <begin position="37"/>
        <end position="55"/>
    </location>
</feature>
<keyword evidence="10" id="KW-1185">Reference proteome</keyword>
<dbReference type="EMBL" id="CP020563">
    <property type="protein sequence ID" value="ARF74284.1"/>
    <property type="molecule type" value="Genomic_DNA"/>
</dbReference>
<dbReference type="RefSeq" id="WP_084748206.1">
    <property type="nucleotide sequence ID" value="NZ_CP020563.1"/>
</dbReference>
<evidence type="ECO:0000313" key="10">
    <source>
        <dbReference type="Proteomes" id="UP000192251"/>
    </source>
</evidence>
<feature type="transmembrane region" description="Helical" evidence="7">
    <location>
        <begin position="235"/>
        <end position="259"/>
    </location>
</feature>
<feature type="transmembrane region" description="Helical" evidence="7">
    <location>
        <begin position="93"/>
        <end position="113"/>
    </location>
</feature>
<dbReference type="Proteomes" id="UP000192251">
    <property type="component" value="Chromosome"/>
</dbReference>
<name>A0ABC8BUZ1_9ACTN</name>
<feature type="compositionally biased region" description="Pro residues" evidence="6">
    <location>
        <begin position="342"/>
        <end position="359"/>
    </location>
</feature>
<feature type="transmembrane region" description="Helical" evidence="7">
    <location>
        <begin position="67"/>
        <end position="87"/>
    </location>
</feature>
<dbReference type="Gene3D" id="1.10.3730.20">
    <property type="match status" value="1"/>
</dbReference>
<dbReference type="SUPFAM" id="SSF103481">
    <property type="entry name" value="Multidrug resistance efflux transporter EmrE"/>
    <property type="match status" value="2"/>
</dbReference>
<dbReference type="InterPro" id="IPR037185">
    <property type="entry name" value="EmrE-like"/>
</dbReference>
<comment type="similarity">
    <text evidence="2">Belongs to the EamA transporter family.</text>
</comment>
<dbReference type="AlphaFoldDB" id="A0ABC8BUZ1"/>
<evidence type="ECO:0000259" key="8">
    <source>
        <dbReference type="Pfam" id="PF00892"/>
    </source>
</evidence>
<accession>A0ABC8BUZ1</accession>
<feature type="domain" description="EamA" evidence="8">
    <location>
        <begin position="147"/>
        <end position="280"/>
    </location>
</feature>
<protein>
    <submittedName>
        <fullName evidence="9">EamA family transporter</fullName>
    </submittedName>
</protein>
<keyword evidence="4 7" id="KW-1133">Transmembrane helix</keyword>
<evidence type="ECO:0000256" key="2">
    <source>
        <dbReference type="ARBA" id="ARBA00007362"/>
    </source>
</evidence>
<keyword evidence="5 7" id="KW-0472">Membrane</keyword>
<feature type="transmembrane region" description="Helical" evidence="7">
    <location>
        <begin position="145"/>
        <end position="164"/>
    </location>
</feature>
<feature type="compositionally biased region" description="Basic and acidic residues" evidence="6">
    <location>
        <begin position="309"/>
        <end position="327"/>
    </location>
</feature>
<dbReference type="Pfam" id="PF00892">
    <property type="entry name" value="EamA"/>
    <property type="match status" value="2"/>
</dbReference>
<dbReference type="InterPro" id="IPR000620">
    <property type="entry name" value="EamA_dom"/>
</dbReference>
<evidence type="ECO:0000256" key="1">
    <source>
        <dbReference type="ARBA" id="ARBA00004141"/>
    </source>
</evidence>
<comment type="subcellular location">
    <subcellularLocation>
        <location evidence="1">Membrane</location>
        <topology evidence="1">Multi-pass membrane protein</topology>
    </subcellularLocation>
</comment>
<reference evidence="9 10" key="1">
    <citation type="submission" date="2017-04" db="EMBL/GenBank/DDBJ databases">
        <title>The complete genome sequence of Streptomyces albolongus YIM 101047, the producer of novel bafilomycins and novel odoriferous sesquiterpenoids.</title>
        <authorList>
            <person name="Yin M."/>
            <person name="Jiang Y."/>
        </authorList>
    </citation>
    <scope>NUCLEOTIDE SEQUENCE [LARGE SCALE GENOMIC DNA]</scope>
    <source>
        <strain evidence="9 10">YIM 101047</strain>
    </source>
</reference>
<dbReference type="PANTHER" id="PTHR32322:SF2">
    <property type="entry name" value="EAMA DOMAIN-CONTAINING PROTEIN"/>
    <property type="match status" value="1"/>
</dbReference>
<feature type="region of interest" description="Disordered" evidence="6">
    <location>
        <begin position="288"/>
        <end position="359"/>
    </location>
</feature>
<feature type="transmembrane region" description="Helical" evidence="7">
    <location>
        <begin position="176"/>
        <end position="198"/>
    </location>
</feature>